<evidence type="ECO:0000256" key="2">
    <source>
        <dbReference type="ARBA" id="ARBA00006602"/>
    </source>
</evidence>
<evidence type="ECO:0000256" key="4">
    <source>
        <dbReference type="ARBA" id="ARBA00022448"/>
    </source>
</evidence>
<evidence type="ECO:0000256" key="1">
    <source>
        <dbReference type="ARBA" id="ARBA00003041"/>
    </source>
</evidence>
<protein>
    <recommendedName>
        <fullName evidence="3">Flagellar assembly protein FliH</fullName>
    </recommendedName>
</protein>
<dbReference type="InterPro" id="IPR051472">
    <property type="entry name" value="T3SS_Stator/FliH"/>
</dbReference>
<evidence type="ECO:0000256" key="9">
    <source>
        <dbReference type="SAM" id="MobiDB-lite"/>
    </source>
</evidence>
<dbReference type="PANTHER" id="PTHR34982">
    <property type="entry name" value="YOP PROTEINS TRANSLOCATION PROTEIN L"/>
    <property type="match status" value="1"/>
</dbReference>
<dbReference type="PANTHER" id="PTHR34982:SF1">
    <property type="entry name" value="FLAGELLAR ASSEMBLY PROTEIN FLIH"/>
    <property type="match status" value="1"/>
</dbReference>
<dbReference type="EMBL" id="DSID01000434">
    <property type="protein sequence ID" value="HEX70734.1"/>
    <property type="molecule type" value="Genomic_DNA"/>
</dbReference>
<feature type="domain" description="Flagellar assembly protein FliH/Type III secretion system HrpE" evidence="10">
    <location>
        <begin position="97"/>
        <end position="217"/>
    </location>
</feature>
<evidence type="ECO:0000256" key="7">
    <source>
        <dbReference type="ARBA" id="ARBA00023225"/>
    </source>
</evidence>
<dbReference type="Pfam" id="PF02108">
    <property type="entry name" value="FliH"/>
    <property type="match status" value="1"/>
</dbReference>
<evidence type="ECO:0000256" key="3">
    <source>
        <dbReference type="ARBA" id="ARBA00016507"/>
    </source>
</evidence>
<dbReference type="InterPro" id="IPR018035">
    <property type="entry name" value="Flagellar_FliH/T3SS_HrpE"/>
</dbReference>
<proteinExistence type="inferred from homology"/>
<reference evidence="11" key="1">
    <citation type="journal article" date="2020" name="mSystems">
        <title>Genome- and Community-Level Interaction Insights into Carbon Utilization and Element Cycling Functions of Hydrothermarchaeota in Hydrothermal Sediment.</title>
        <authorList>
            <person name="Zhou Z."/>
            <person name="Liu Y."/>
            <person name="Xu W."/>
            <person name="Pan J."/>
            <person name="Luo Z.H."/>
            <person name="Li M."/>
        </authorList>
    </citation>
    <scope>NUCLEOTIDE SEQUENCE [LARGE SCALE GENOMIC DNA]</scope>
    <source>
        <strain evidence="11">SpSt-192</strain>
    </source>
</reference>
<evidence type="ECO:0000256" key="8">
    <source>
        <dbReference type="SAM" id="Coils"/>
    </source>
</evidence>
<comment type="caution">
    <text evidence="11">The sequence shown here is derived from an EMBL/GenBank/DDBJ whole genome shotgun (WGS) entry which is preliminary data.</text>
</comment>
<dbReference type="GO" id="GO:0005829">
    <property type="term" value="C:cytosol"/>
    <property type="evidence" value="ECO:0007669"/>
    <property type="project" value="TreeGrafter"/>
</dbReference>
<feature type="coiled-coil region" evidence="8">
    <location>
        <begin position="28"/>
        <end position="94"/>
    </location>
</feature>
<comment type="similarity">
    <text evidence="2">Belongs to the FliH family.</text>
</comment>
<keyword evidence="4" id="KW-0813">Transport</keyword>
<gene>
    <name evidence="11" type="ORF">ENP13_05770</name>
</gene>
<accession>A0A7C3ARI8</accession>
<evidence type="ECO:0000256" key="6">
    <source>
        <dbReference type="ARBA" id="ARBA00022927"/>
    </source>
</evidence>
<keyword evidence="6" id="KW-0653">Protein transport</keyword>
<dbReference type="GO" id="GO:0044781">
    <property type="term" value="P:bacterial-type flagellum organization"/>
    <property type="evidence" value="ECO:0007669"/>
    <property type="project" value="UniProtKB-KW"/>
</dbReference>
<name>A0A7C3ARI8_9BACT</name>
<sequence length="231" mass="26030">MASRSVLKHWTPTGQGYAVEPQPSRHDRERAVRLLNEAREAAEQLLAQARAEAQAILEAAEREREAAWEAMRQAALAEARREAQQQMAEEMERTFGRFRSLVERAILREDELRRACYQELVRLAVKIAEVVIRREVGQDPEFLARLAAAALAQAPAGPISQILVHPDDLETMQRWLTYVWDGDQPPLELATDPHVDRGSCVIGTPTGFIDARISTQLIEIERALLEVAEHA</sequence>
<evidence type="ECO:0000313" key="11">
    <source>
        <dbReference type="EMBL" id="HEX70734.1"/>
    </source>
</evidence>
<dbReference type="AlphaFoldDB" id="A0A7C3ARI8"/>
<comment type="function">
    <text evidence="1">Needed for flagellar regrowth and assembly.</text>
</comment>
<organism evidence="11">
    <name type="scientific">Thermorudis sp</name>
    <dbReference type="NCBI Taxonomy" id="1969470"/>
    <lineage>
        <taxon>Bacteria</taxon>
        <taxon>Pseudomonadati</taxon>
        <taxon>Thermomicrobiota</taxon>
        <taxon>Thermomicrobia</taxon>
        <taxon>Thermomicrobia incertae sedis</taxon>
        <taxon>Thermorudis</taxon>
    </lineage>
</organism>
<keyword evidence="7" id="KW-1006">Bacterial flagellum protein export</keyword>
<evidence type="ECO:0000256" key="5">
    <source>
        <dbReference type="ARBA" id="ARBA00022795"/>
    </source>
</evidence>
<evidence type="ECO:0000259" key="10">
    <source>
        <dbReference type="Pfam" id="PF02108"/>
    </source>
</evidence>
<dbReference type="GO" id="GO:0015031">
    <property type="term" value="P:protein transport"/>
    <property type="evidence" value="ECO:0007669"/>
    <property type="project" value="UniProtKB-KW"/>
</dbReference>
<keyword evidence="8" id="KW-0175">Coiled coil</keyword>
<feature type="region of interest" description="Disordered" evidence="9">
    <location>
        <begin position="1"/>
        <end position="25"/>
    </location>
</feature>
<keyword evidence="5" id="KW-1005">Bacterial flagellum biogenesis</keyword>